<feature type="compositionally biased region" description="Pro residues" evidence="1">
    <location>
        <begin position="103"/>
        <end position="119"/>
    </location>
</feature>
<evidence type="ECO:0000313" key="4">
    <source>
        <dbReference type="Proteomes" id="UP000039324"/>
    </source>
</evidence>
<name>A0A0G4IPP4_PLABS</name>
<feature type="compositionally biased region" description="Low complexity" evidence="1">
    <location>
        <begin position="686"/>
        <end position="697"/>
    </location>
</feature>
<evidence type="ECO:0000256" key="2">
    <source>
        <dbReference type="SAM" id="SignalP"/>
    </source>
</evidence>
<dbReference type="Proteomes" id="UP000039324">
    <property type="component" value="Unassembled WGS sequence"/>
</dbReference>
<accession>A0A0G4IPP4</accession>
<feature type="compositionally biased region" description="Basic residues" evidence="1">
    <location>
        <begin position="787"/>
        <end position="798"/>
    </location>
</feature>
<feature type="compositionally biased region" description="Polar residues" evidence="1">
    <location>
        <begin position="569"/>
        <end position="600"/>
    </location>
</feature>
<feature type="compositionally biased region" description="Low complexity" evidence="1">
    <location>
        <begin position="450"/>
        <end position="467"/>
    </location>
</feature>
<keyword evidence="2" id="KW-0732">Signal</keyword>
<feature type="compositionally biased region" description="Low complexity" evidence="1">
    <location>
        <begin position="716"/>
        <end position="759"/>
    </location>
</feature>
<feature type="compositionally biased region" description="Polar residues" evidence="1">
    <location>
        <begin position="121"/>
        <end position="138"/>
    </location>
</feature>
<keyword evidence="4" id="KW-1185">Reference proteome</keyword>
<feature type="compositionally biased region" description="Polar residues" evidence="1">
    <location>
        <begin position="701"/>
        <end position="711"/>
    </location>
</feature>
<feature type="compositionally biased region" description="Polar residues" evidence="1">
    <location>
        <begin position="468"/>
        <end position="478"/>
    </location>
</feature>
<feature type="signal peptide" evidence="2">
    <location>
        <begin position="1"/>
        <end position="19"/>
    </location>
</feature>
<feature type="region of interest" description="Disordered" evidence="1">
    <location>
        <begin position="363"/>
        <end position="798"/>
    </location>
</feature>
<protein>
    <submittedName>
        <fullName evidence="3">Uncharacterized protein</fullName>
    </submittedName>
</protein>
<sequence length="798" mass="81298">MFLVVIGALLAATVALVAAGRYVQQWVRRRARATRHARSIAELDRLCPRVTPRPSSSRVTVISARKTSPPPSRPSAVASSLRIAAERHRNQKSSAPGYAAMPASPPPLPPMMASRPPPQMLSKTASSSAPIVQWTTSPPARPRASPGNFDGFASSSTLNATAPLTRRRSPARQRGESSMSKKARTLPSTKDDRKRRFVLPPSPAVSSRGVSPLVDGKRHKPDRIELNFEANGFASKGVQVEDTRMDDRAVASSVPSDVSDRDVDEGELLIEMPPAAEGELDDGAPPSSPIGVRVEDKDWEGNGRIPDEVEELPHSDIFHNRRLSRAPLRNPKPLAPEELFDDEEVMLRFRRNDKEVYEILESFHAKNKSPAKRGVSAPAPLGLGSNSTSALPGKDNGTEVTTARFALPQVPSKEDVAPNAPPQSVSANAPKPESAKPTGESAQAAPVRFGATTPAPASSAPAGPVPADTNQAGTTSTPAAKRDNASQPPPQSLFGSASQAPAGAVPSAPSLSFGVTAAPAPVSQRTPAAATTQPTFSFGATGVPVPPSQPEASATTIQSSFSFGAAGTQAPSSQPTPSTTKDQPSLSFGSNTGAQASAGSGPTGTAIPSVLSGATATPPAPSTTPFSFGAAPPAPQAASSLFGAPQASGASSSTAFGNGSSTPLSAPQTSSFGVPPSTSTAGFGISSSTPSSASLPAGQAPQFQLGATSSEPPKPAFGAAASPASSFSFGASPAFGPGSAFPAPTGAAPAPAFGSPGSFNAAPQGGMFPADAGPTSGTPLFTAGANRTKRRTSRAGRR</sequence>
<proteinExistence type="predicted"/>
<feature type="region of interest" description="Disordered" evidence="1">
    <location>
        <begin position="275"/>
        <end position="311"/>
    </location>
</feature>
<feature type="compositionally biased region" description="Low complexity" evidence="1">
    <location>
        <begin position="612"/>
        <end position="631"/>
    </location>
</feature>
<feature type="compositionally biased region" description="Basic and acidic residues" evidence="1">
    <location>
        <begin position="293"/>
        <end position="311"/>
    </location>
</feature>
<feature type="compositionally biased region" description="Polar residues" evidence="1">
    <location>
        <begin position="648"/>
        <end position="681"/>
    </location>
</feature>
<reference evidence="3 4" key="1">
    <citation type="submission" date="2015-02" db="EMBL/GenBank/DDBJ databases">
        <authorList>
            <person name="Chooi Y.-H."/>
        </authorList>
    </citation>
    <scope>NUCLEOTIDE SEQUENCE [LARGE SCALE GENOMIC DNA]</scope>
    <source>
        <strain evidence="3">E3</strain>
    </source>
</reference>
<feature type="compositionally biased region" description="Polar residues" evidence="1">
    <location>
        <begin position="550"/>
        <end position="562"/>
    </location>
</feature>
<dbReference type="EMBL" id="CDSF01000079">
    <property type="protein sequence ID" value="CEO97313.1"/>
    <property type="molecule type" value="Genomic_DNA"/>
</dbReference>
<feature type="chain" id="PRO_5005193050" evidence="2">
    <location>
        <begin position="20"/>
        <end position="798"/>
    </location>
</feature>
<dbReference type="OMA" id="HTEARRH"/>
<feature type="compositionally biased region" description="Low complexity" evidence="1">
    <location>
        <begin position="526"/>
        <end position="535"/>
    </location>
</feature>
<evidence type="ECO:0000256" key="1">
    <source>
        <dbReference type="SAM" id="MobiDB-lite"/>
    </source>
</evidence>
<dbReference type="AlphaFoldDB" id="A0A0G4IPP4"/>
<organism evidence="3 4">
    <name type="scientific">Plasmodiophora brassicae</name>
    <name type="common">Clubroot disease agent</name>
    <dbReference type="NCBI Taxonomy" id="37360"/>
    <lineage>
        <taxon>Eukaryota</taxon>
        <taxon>Sar</taxon>
        <taxon>Rhizaria</taxon>
        <taxon>Endomyxa</taxon>
        <taxon>Phytomyxea</taxon>
        <taxon>Plasmodiophorida</taxon>
        <taxon>Plasmodiophoridae</taxon>
        <taxon>Plasmodiophora</taxon>
    </lineage>
</organism>
<feature type="compositionally biased region" description="Polar residues" evidence="1">
    <location>
        <begin position="153"/>
        <end position="162"/>
    </location>
</feature>
<gene>
    <name evidence="3" type="ORF">PBRA_000658</name>
</gene>
<evidence type="ECO:0000313" key="3">
    <source>
        <dbReference type="EMBL" id="CEO97313.1"/>
    </source>
</evidence>
<feature type="region of interest" description="Disordered" evidence="1">
    <location>
        <begin position="51"/>
        <end position="218"/>
    </location>
</feature>